<accession>C3YWM7</accession>
<dbReference type="InterPro" id="IPR000742">
    <property type="entry name" value="EGF"/>
</dbReference>
<dbReference type="PANTHER" id="PTHR47333">
    <property type="entry name" value="VON WILLEBRAND FACTOR C AND EGF DOMAIN-CONTAINING PROTEIN"/>
    <property type="match status" value="1"/>
</dbReference>
<dbReference type="PANTHER" id="PTHR47333:SF4">
    <property type="entry name" value="EGF-LIKE DOMAIN-CONTAINING PROTEIN"/>
    <property type="match status" value="1"/>
</dbReference>
<keyword evidence="5" id="KW-0677">Repeat</keyword>
<dbReference type="SUPFAM" id="SSF57196">
    <property type="entry name" value="EGF/Laminin"/>
    <property type="match status" value="1"/>
</dbReference>
<dbReference type="InterPro" id="IPR000152">
    <property type="entry name" value="EGF-type_Asp/Asn_hydroxyl_site"/>
</dbReference>
<dbReference type="PROSITE" id="PS00010">
    <property type="entry name" value="ASX_HYDROXYL"/>
    <property type="match status" value="1"/>
</dbReference>
<comment type="caution">
    <text evidence="8">Lacks conserved residue(s) required for the propagation of feature annotation.</text>
</comment>
<dbReference type="Pfam" id="PF14670">
    <property type="entry name" value="FXa_inhibition"/>
    <property type="match status" value="1"/>
</dbReference>
<dbReference type="SMART" id="SM00181">
    <property type="entry name" value="EGF"/>
    <property type="match status" value="1"/>
</dbReference>
<name>C3YWM7_BRAFL</name>
<sequence length="235" mass="26713">MMIMSENSESSFVYVIPVMLYNAGTWGLTEQLAYKIDTWHRKQLRRFTGHFHPNHISNSKLYSKCQASPLQNAVHRRRWFLFGHILRMPMNSPPQKVLNVALSKKLKPRLGRSREGLLSSLVDDYIDECAANIHGCDHICTNTRGSFVCSCRPGYSLMSDGRLCQGGKLHLFLPCGIPTRDRWARMSDTSADGHFDPLPIKTFRPQAEDTSAPSRGNFGPKPRTRRPRVQSTIVI</sequence>
<dbReference type="EMBL" id="GG666561">
    <property type="protein sequence ID" value="EEN55271.1"/>
    <property type="molecule type" value="Genomic_DNA"/>
</dbReference>
<dbReference type="FunFam" id="2.10.25.10:FF:000010">
    <property type="entry name" value="Pro-epidermal growth factor"/>
    <property type="match status" value="1"/>
</dbReference>
<protein>
    <recommendedName>
        <fullName evidence="10">EGF-like domain-containing protein</fullName>
    </recommendedName>
</protein>
<reference evidence="11" key="1">
    <citation type="journal article" date="2008" name="Nature">
        <title>The amphioxus genome and the evolution of the chordate karyotype.</title>
        <authorList>
            <consortium name="US DOE Joint Genome Institute (JGI-PGF)"/>
            <person name="Putnam N.H."/>
            <person name="Butts T."/>
            <person name="Ferrier D.E.K."/>
            <person name="Furlong R.F."/>
            <person name="Hellsten U."/>
            <person name="Kawashima T."/>
            <person name="Robinson-Rechavi M."/>
            <person name="Shoguchi E."/>
            <person name="Terry A."/>
            <person name="Yu J.-K."/>
            <person name="Benito-Gutierrez E.L."/>
            <person name="Dubchak I."/>
            <person name="Garcia-Fernandez J."/>
            <person name="Gibson-Brown J.J."/>
            <person name="Grigoriev I.V."/>
            <person name="Horton A.C."/>
            <person name="de Jong P.J."/>
            <person name="Jurka J."/>
            <person name="Kapitonov V.V."/>
            <person name="Kohara Y."/>
            <person name="Kuroki Y."/>
            <person name="Lindquist E."/>
            <person name="Lucas S."/>
            <person name="Osoegawa K."/>
            <person name="Pennacchio L.A."/>
            <person name="Salamov A.A."/>
            <person name="Satou Y."/>
            <person name="Sauka-Spengler T."/>
            <person name="Schmutz J."/>
            <person name="Shin-I T."/>
            <person name="Toyoda A."/>
            <person name="Bronner-Fraser M."/>
            <person name="Fujiyama A."/>
            <person name="Holland L.Z."/>
            <person name="Holland P.W.H."/>
            <person name="Satoh N."/>
            <person name="Rokhsar D.S."/>
        </authorList>
    </citation>
    <scope>NUCLEOTIDE SEQUENCE [LARGE SCALE GENOMIC DNA]</scope>
    <source>
        <strain evidence="11">S238N-H82</strain>
        <tissue evidence="11">Testes</tissue>
    </source>
</reference>
<evidence type="ECO:0000256" key="7">
    <source>
        <dbReference type="ARBA" id="ARBA00023180"/>
    </source>
</evidence>
<evidence type="ECO:0000256" key="5">
    <source>
        <dbReference type="ARBA" id="ARBA00022737"/>
    </source>
</evidence>
<evidence type="ECO:0000259" key="10">
    <source>
        <dbReference type="PROSITE" id="PS50026"/>
    </source>
</evidence>
<evidence type="ECO:0000256" key="9">
    <source>
        <dbReference type="SAM" id="MobiDB-lite"/>
    </source>
</evidence>
<evidence type="ECO:0000256" key="3">
    <source>
        <dbReference type="ARBA" id="ARBA00022536"/>
    </source>
</evidence>
<evidence type="ECO:0000256" key="4">
    <source>
        <dbReference type="ARBA" id="ARBA00022729"/>
    </source>
</evidence>
<comment type="subcellular location">
    <subcellularLocation>
        <location evidence="1">Secreted</location>
    </subcellularLocation>
</comment>
<dbReference type="AlphaFoldDB" id="C3YWM7"/>
<dbReference type="InParanoid" id="C3YWM7"/>
<keyword evidence="4" id="KW-0732">Signal</keyword>
<feature type="domain" description="EGF-like" evidence="10">
    <location>
        <begin position="125"/>
        <end position="165"/>
    </location>
</feature>
<dbReference type="CDD" id="cd00054">
    <property type="entry name" value="EGF_CA"/>
    <property type="match status" value="1"/>
</dbReference>
<dbReference type="PROSITE" id="PS01186">
    <property type="entry name" value="EGF_2"/>
    <property type="match status" value="1"/>
</dbReference>
<dbReference type="SMART" id="SM00179">
    <property type="entry name" value="EGF_CA"/>
    <property type="match status" value="1"/>
</dbReference>
<keyword evidence="7" id="KW-0325">Glycoprotein</keyword>
<gene>
    <name evidence="11" type="ORF">BRAFLDRAFT_64393</name>
</gene>
<evidence type="ECO:0000256" key="2">
    <source>
        <dbReference type="ARBA" id="ARBA00022525"/>
    </source>
</evidence>
<dbReference type="PROSITE" id="PS50026">
    <property type="entry name" value="EGF_3"/>
    <property type="match status" value="1"/>
</dbReference>
<dbReference type="GO" id="GO:0005576">
    <property type="term" value="C:extracellular region"/>
    <property type="evidence" value="ECO:0007669"/>
    <property type="project" value="UniProtKB-SubCell"/>
</dbReference>
<keyword evidence="6" id="KW-1015">Disulfide bond</keyword>
<keyword evidence="2" id="KW-0964">Secreted</keyword>
<feature type="region of interest" description="Disordered" evidence="9">
    <location>
        <begin position="194"/>
        <end position="235"/>
    </location>
</feature>
<organism>
    <name type="scientific">Branchiostoma floridae</name>
    <name type="common">Florida lancelet</name>
    <name type="synonym">Amphioxus</name>
    <dbReference type="NCBI Taxonomy" id="7739"/>
    <lineage>
        <taxon>Eukaryota</taxon>
        <taxon>Metazoa</taxon>
        <taxon>Chordata</taxon>
        <taxon>Cephalochordata</taxon>
        <taxon>Leptocardii</taxon>
        <taxon>Amphioxiformes</taxon>
        <taxon>Branchiostomatidae</taxon>
        <taxon>Branchiostoma</taxon>
    </lineage>
</organism>
<dbReference type="Gene3D" id="2.10.25.10">
    <property type="entry name" value="Laminin"/>
    <property type="match status" value="1"/>
</dbReference>
<dbReference type="GO" id="GO:0005509">
    <property type="term" value="F:calcium ion binding"/>
    <property type="evidence" value="ECO:0007669"/>
    <property type="project" value="InterPro"/>
</dbReference>
<proteinExistence type="predicted"/>
<evidence type="ECO:0000256" key="8">
    <source>
        <dbReference type="PROSITE-ProRule" id="PRU00076"/>
    </source>
</evidence>
<evidence type="ECO:0000256" key="6">
    <source>
        <dbReference type="ARBA" id="ARBA00023157"/>
    </source>
</evidence>
<evidence type="ECO:0000313" key="11">
    <source>
        <dbReference type="EMBL" id="EEN55271.1"/>
    </source>
</evidence>
<keyword evidence="3 8" id="KW-0245">EGF-like domain</keyword>
<dbReference type="InterPro" id="IPR052080">
    <property type="entry name" value="vWF_C/EGF_Fibrillin"/>
</dbReference>
<evidence type="ECO:0000256" key="1">
    <source>
        <dbReference type="ARBA" id="ARBA00004613"/>
    </source>
</evidence>
<dbReference type="InterPro" id="IPR001881">
    <property type="entry name" value="EGF-like_Ca-bd_dom"/>
</dbReference>